<accession>A0A149S928</accession>
<reference evidence="1 2" key="1">
    <citation type="submission" date="2015-06" db="EMBL/GenBank/DDBJ databases">
        <title>Improved classification and identification of acetic acid bacteria using matrix-assisted laser desorption/ionization time-of-flight mass spectrometry; Gluconobacter nephelii and Gluconobacter uchimurae are later heterotypic synonyms of Gluconobacter japonicus and Gluconobacter oxydans, respectively.</title>
        <authorList>
            <person name="Li L."/>
            <person name="Cleenwerck I."/>
            <person name="De Vuyst L."/>
            <person name="Vandamme P."/>
        </authorList>
    </citation>
    <scope>NUCLEOTIDE SEQUENCE [LARGE SCALE GENOMIC DNA]</scope>
    <source>
        <strain evidence="1 2">LMG 1676</strain>
    </source>
</reference>
<dbReference type="AlphaFoldDB" id="A0A149S928"/>
<gene>
    <name evidence="1" type="ORF">AD934_00565</name>
</gene>
<dbReference type="Proteomes" id="UP000075655">
    <property type="component" value="Unassembled WGS sequence"/>
</dbReference>
<protein>
    <submittedName>
        <fullName evidence="1">Uncharacterized protein</fullName>
    </submittedName>
</protein>
<evidence type="ECO:0000313" key="1">
    <source>
        <dbReference type="EMBL" id="KXV23123.1"/>
    </source>
</evidence>
<name>A0A149S928_GLUOY</name>
<comment type="caution">
    <text evidence="1">The sequence shown here is derived from an EMBL/GenBank/DDBJ whole genome shotgun (WGS) entry which is preliminary data.</text>
</comment>
<evidence type="ECO:0000313" key="2">
    <source>
        <dbReference type="Proteomes" id="UP000075655"/>
    </source>
</evidence>
<dbReference type="PATRIC" id="fig|442.8.peg.477"/>
<sequence length="133" mass="14818">MVEEKSYRSIVPIAFCAFATKSDLHHRIFSYTQKISESFTGHPILGTQSIHSRKFPKISGYHDKSFASGMTRDHQIIGTNDTSTIFQIGPDLRCMSCSIVVERQNRHPGSKMLNLPTGLCGVLGFFGAIKQLI</sequence>
<proteinExistence type="predicted"/>
<dbReference type="EMBL" id="LHZG01000061">
    <property type="protein sequence ID" value="KXV23123.1"/>
    <property type="molecule type" value="Genomic_DNA"/>
</dbReference>
<organism evidence="1 2">
    <name type="scientific">Gluconobacter oxydans</name>
    <name type="common">Gluconobacter suboxydans</name>
    <dbReference type="NCBI Taxonomy" id="442"/>
    <lineage>
        <taxon>Bacteria</taxon>
        <taxon>Pseudomonadati</taxon>
        <taxon>Pseudomonadota</taxon>
        <taxon>Alphaproteobacteria</taxon>
        <taxon>Acetobacterales</taxon>
        <taxon>Acetobacteraceae</taxon>
        <taxon>Gluconobacter</taxon>
    </lineage>
</organism>